<feature type="binding site" evidence="7">
    <location>
        <position position="65"/>
    </location>
    <ligand>
        <name>tRNA</name>
        <dbReference type="ChEBI" id="CHEBI:17843"/>
    </ligand>
</feature>
<evidence type="ECO:0000256" key="1">
    <source>
        <dbReference type="ARBA" id="ARBA00013260"/>
    </source>
</evidence>
<dbReference type="Gene3D" id="3.40.50.1470">
    <property type="entry name" value="Peptidyl-tRNA hydrolase"/>
    <property type="match status" value="1"/>
</dbReference>
<feature type="binding site" evidence="7">
    <location>
        <position position="63"/>
    </location>
    <ligand>
        <name>tRNA</name>
        <dbReference type="ChEBI" id="CHEBI:17843"/>
    </ligand>
</feature>
<comment type="caution">
    <text evidence="10">The sequence shown here is derived from an EMBL/GenBank/DDBJ whole genome shotgun (WGS) entry which is preliminary data.</text>
</comment>
<dbReference type="GO" id="GO:0005737">
    <property type="term" value="C:cytoplasm"/>
    <property type="evidence" value="ECO:0007669"/>
    <property type="project" value="UniProtKB-SubCell"/>
</dbReference>
<dbReference type="HAMAP" id="MF_00083">
    <property type="entry name" value="Pept_tRNA_hydro_bact"/>
    <property type="match status" value="1"/>
</dbReference>
<dbReference type="SUPFAM" id="SSF53178">
    <property type="entry name" value="Peptidyl-tRNA hydrolase-like"/>
    <property type="match status" value="1"/>
</dbReference>
<name>A0A3D8IW08_9HELI</name>
<dbReference type="Proteomes" id="UP000257067">
    <property type="component" value="Unassembled WGS sequence"/>
</dbReference>
<dbReference type="InterPro" id="IPR036416">
    <property type="entry name" value="Pept_tRNA_hydro_sf"/>
</dbReference>
<dbReference type="PROSITE" id="PS01195">
    <property type="entry name" value="PEPT_TRNA_HYDROL_1"/>
    <property type="match status" value="1"/>
</dbReference>
<evidence type="ECO:0000256" key="5">
    <source>
        <dbReference type="ARBA" id="ARBA00038063"/>
    </source>
</evidence>
<keyword evidence="4 7" id="KW-0694">RNA-binding</keyword>
<comment type="subunit">
    <text evidence="7">Monomer.</text>
</comment>
<dbReference type="InterPro" id="IPR001328">
    <property type="entry name" value="Pept_tRNA_hydro"/>
</dbReference>
<dbReference type="EC" id="3.1.1.29" evidence="1 7"/>
<dbReference type="GO" id="GO:0006515">
    <property type="term" value="P:protein quality control for misfolded or incompletely synthesized proteins"/>
    <property type="evidence" value="ECO:0007669"/>
    <property type="project" value="UniProtKB-UniRule"/>
</dbReference>
<evidence type="ECO:0000256" key="8">
    <source>
        <dbReference type="RuleBase" id="RU000673"/>
    </source>
</evidence>
<evidence type="ECO:0000313" key="10">
    <source>
        <dbReference type="EMBL" id="RDU68814.1"/>
    </source>
</evidence>
<accession>A0A3D8IW08</accession>
<comment type="function">
    <text evidence="7">Catalyzes the release of premature peptidyl moieties from peptidyl-tRNA molecules trapped in stalled 50S ribosomal subunits, and thus maintains levels of free tRNAs and 50S ribosomes.</text>
</comment>
<dbReference type="GO" id="GO:0004045">
    <property type="term" value="F:peptidyl-tRNA hydrolase activity"/>
    <property type="evidence" value="ECO:0007669"/>
    <property type="project" value="UniProtKB-UniRule"/>
</dbReference>
<dbReference type="GO" id="GO:0072344">
    <property type="term" value="P:rescue of stalled ribosome"/>
    <property type="evidence" value="ECO:0007669"/>
    <property type="project" value="UniProtKB-UniRule"/>
</dbReference>
<feature type="active site" description="Proton acceptor" evidence="7">
    <location>
        <position position="21"/>
    </location>
</feature>
<proteinExistence type="inferred from homology"/>
<keyword evidence="7" id="KW-0963">Cytoplasm</keyword>
<dbReference type="PANTHER" id="PTHR17224">
    <property type="entry name" value="PEPTIDYL-TRNA HYDROLASE"/>
    <property type="match status" value="1"/>
</dbReference>
<dbReference type="CDD" id="cd00462">
    <property type="entry name" value="PTH"/>
    <property type="match status" value="1"/>
</dbReference>
<dbReference type="PANTHER" id="PTHR17224:SF1">
    <property type="entry name" value="PEPTIDYL-TRNA HYDROLASE"/>
    <property type="match status" value="1"/>
</dbReference>
<dbReference type="GO" id="GO:0000049">
    <property type="term" value="F:tRNA binding"/>
    <property type="evidence" value="ECO:0007669"/>
    <property type="project" value="UniProtKB-UniRule"/>
</dbReference>
<feature type="binding site" evidence="7">
    <location>
        <position position="16"/>
    </location>
    <ligand>
        <name>tRNA</name>
        <dbReference type="ChEBI" id="CHEBI:17843"/>
    </ligand>
</feature>
<keyword evidence="3 7" id="KW-0378">Hydrolase</keyword>
<dbReference type="OrthoDB" id="9800507at2"/>
<protein>
    <recommendedName>
        <fullName evidence="6 7">Peptidyl-tRNA hydrolase</fullName>
        <shortName evidence="7">Pth</shortName>
        <ecNumber evidence="1 7">3.1.1.29</ecNumber>
    </recommendedName>
</protein>
<evidence type="ECO:0000256" key="6">
    <source>
        <dbReference type="ARBA" id="ARBA00050038"/>
    </source>
</evidence>
<keyword evidence="2 7" id="KW-0820">tRNA-binding</keyword>
<comment type="catalytic activity">
    <reaction evidence="7 8">
        <text>an N-acyl-L-alpha-aminoacyl-tRNA + H2O = an N-acyl-L-amino acid + a tRNA + H(+)</text>
        <dbReference type="Rhea" id="RHEA:54448"/>
        <dbReference type="Rhea" id="RHEA-COMP:10123"/>
        <dbReference type="Rhea" id="RHEA-COMP:13883"/>
        <dbReference type="ChEBI" id="CHEBI:15377"/>
        <dbReference type="ChEBI" id="CHEBI:15378"/>
        <dbReference type="ChEBI" id="CHEBI:59874"/>
        <dbReference type="ChEBI" id="CHEBI:78442"/>
        <dbReference type="ChEBI" id="CHEBI:138191"/>
        <dbReference type="EC" id="3.1.1.29"/>
    </reaction>
</comment>
<dbReference type="InterPro" id="IPR018171">
    <property type="entry name" value="Pept_tRNA_hydro_CS"/>
</dbReference>
<dbReference type="FunFam" id="3.40.50.1470:FF:000001">
    <property type="entry name" value="Peptidyl-tRNA hydrolase"/>
    <property type="match status" value="1"/>
</dbReference>
<feature type="site" description="Stabilizes the basic form of H active site to accept a proton" evidence="7">
    <location>
        <position position="88"/>
    </location>
</feature>
<comment type="subcellular location">
    <subcellularLocation>
        <location evidence="7">Cytoplasm</location>
    </subcellularLocation>
</comment>
<evidence type="ECO:0000256" key="7">
    <source>
        <dbReference type="HAMAP-Rule" id="MF_00083"/>
    </source>
</evidence>
<feature type="binding site" evidence="7">
    <location>
        <position position="109"/>
    </location>
    <ligand>
        <name>tRNA</name>
        <dbReference type="ChEBI" id="CHEBI:17843"/>
    </ligand>
</feature>
<evidence type="ECO:0000256" key="9">
    <source>
        <dbReference type="RuleBase" id="RU004320"/>
    </source>
</evidence>
<dbReference type="NCBIfam" id="TIGR00447">
    <property type="entry name" value="pth"/>
    <property type="match status" value="1"/>
</dbReference>
<dbReference type="PROSITE" id="PS01196">
    <property type="entry name" value="PEPT_TRNA_HYDROL_2"/>
    <property type="match status" value="1"/>
</dbReference>
<reference evidence="10 11" key="1">
    <citation type="submission" date="2018-04" db="EMBL/GenBank/DDBJ databases">
        <title>Novel Campyloabacter and Helicobacter Species and Strains.</title>
        <authorList>
            <person name="Mannion A.J."/>
            <person name="Shen Z."/>
            <person name="Fox J.G."/>
        </authorList>
    </citation>
    <scope>NUCLEOTIDE SEQUENCE [LARGE SCALE GENOMIC DNA]</scope>
    <source>
        <strain evidence="10 11">ATCC 700242</strain>
    </source>
</reference>
<organism evidence="10 11">
    <name type="scientific">Helicobacter cholecystus</name>
    <dbReference type="NCBI Taxonomy" id="45498"/>
    <lineage>
        <taxon>Bacteria</taxon>
        <taxon>Pseudomonadati</taxon>
        <taxon>Campylobacterota</taxon>
        <taxon>Epsilonproteobacteria</taxon>
        <taxon>Campylobacterales</taxon>
        <taxon>Helicobacteraceae</taxon>
        <taxon>Helicobacter</taxon>
    </lineage>
</organism>
<dbReference type="RefSeq" id="WP_104723366.1">
    <property type="nucleotide sequence ID" value="NZ_FZNE01000001.1"/>
</dbReference>
<feature type="site" description="Discriminates between blocked and unblocked aminoacyl-tRNA" evidence="7">
    <location>
        <position position="11"/>
    </location>
</feature>
<evidence type="ECO:0000313" key="11">
    <source>
        <dbReference type="Proteomes" id="UP000257067"/>
    </source>
</evidence>
<keyword evidence="11" id="KW-1185">Reference proteome</keyword>
<evidence type="ECO:0000256" key="3">
    <source>
        <dbReference type="ARBA" id="ARBA00022801"/>
    </source>
</evidence>
<sequence length="183" mass="20541">MQPLLIVGLGNPGRQYTNNRHNIGFMVLDNLASNFSLIFKEDKNFKSLIAKNPNFILCKPATFMNCSGEAVQMIKNYFKVQTFFVVHDDLDLASGELRFKFGGGNGGHNGLKSIDRLCGNEYYRARCGIGRPEKKEDVASYVLSDFTSSPTELISSCTQALQEFLTSKDLILLQNKYTHKVKI</sequence>
<gene>
    <name evidence="7" type="primary">pth</name>
    <name evidence="10" type="ORF">CQA62_05355</name>
</gene>
<comment type="function">
    <text evidence="7">Hydrolyzes ribosome-free peptidyl-tRNAs (with 1 or more amino acids incorporated), which drop off the ribosome during protein synthesis, or as a result of ribosome stalling.</text>
</comment>
<dbReference type="EMBL" id="NXLU01000006">
    <property type="protein sequence ID" value="RDU68814.1"/>
    <property type="molecule type" value="Genomic_DNA"/>
</dbReference>
<evidence type="ECO:0000256" key="4">
    <source>
        <dbReference type="ARBA" id="ARBA00022884"/>
    </source>
</evidence>
<dbReference type="Pfam" id="PF01195">
    <property type="entry name" value="Pept_tRNA_hydro"/>
    <property type="match status" value="1"/>
</dbReference>
<evidence type="ECO:0000256" key="2">
    <source>
        <dbReference type="ARBA" id="ARBA00022555"/>
    </source>
</evidence>
<dbReference type="AlphaFoldDB" id="A0A3D8IW08"/>
<comment type="similarity">
    <text evidence="5 7 9">Belongs to the PTH family.</text>
</comment>